<accession>A0ABN7BAN5</accession>
<protein>
    <submittedName>
        <fullName evidence="3">Mitochondrial 28S ribosomal protein S27</fullName>
    </submittedName>
</protein>
<name>A0ABN7BAN5_9HEMI</name>
<evidence type="ECO:0000313" key="4">
    <source>
        <dbReference type="Proteomes" id="UP001307889"/>
    </source>
</evidence>
<dbReference type="EMBL" id="AP028921">
    <property type="protein sequence ID" value="BET01457.1"/>
    <property type="molecule type" value="Genomic_DNA"/>
</dbReference>
<feature type="coiled-coil region" evidence="2">
    <location>
        <begin position="365"/>
        <end position="397"/>
    </location>
</feature>
<keyword evidence="4" id="KW-1185">Reference proteome</keyword>
<dbReference type="Pfam" id="PF10037">
    <property type="entry name" value="MRP-S27"/>
    <property type="match status" value="1"/>
</dbReference>
<keyword evidence="3" id="KW-0689">Ribosomal protein</keyword>
<evidence type="ECO:0000313" key="3">
    <source>
        <dbReference type="EMBL" id="BET01457.1"/>
    </source>
</evidence>
<organism evidence="3 4">
    <name type="scientific">Nesidiocoris tenuis</name>
    <dbReference type="NCBI Taxonomy" id="355587"/>
    <lineage>
        <taxon>Eukaryota</taxon>
        <taxon>Metazoa</taxon>
        <taxon>Ecdysozoa</taxon>
        <taxon>Arthropoda</taxon>
        <taxon>Hexapoda</taxon>
        <taxon>Insecta</taxon>
        <taxon>Pterygota</taxon>
        <taxon>Neoptera</taxon>
        <taxon>Paraneoptera</taxon>
        <taxon>Hemiptera</taxon>
        <taxon>Heteroptera</taxon>
        <taxon>Panheteroptera</taxon>
        <taxon>Cimicomorpha</taxon>
        <taxon>Miridae</taxon>
        <taxon>Dicyphina</taxon>
        <taxon>Nesidiocoris</taxon>
    </lineage>
</organism>
<evidence type="ECO:0000256" key="1">
    <source>
        <dbReference type="ARBA" id="ARBA00004173"/>
    </source>
</evidence>
<keyword evidence="2" id="KW-0175">Coiled coil</keyword>
<comment type="subcellular location">
    <subcellularLocation>
        <location evidence="1">Mitochondrion</location>
    </subcellularLocation>
</comment>
<gene>
    <name evidence="3" type="ORF">NTJ_14276</name>
</gene>
<dbReference type="InterPro" id="IPR034913">
    <property type="entry name" value="mS27/PTCD2"/>
</dbReference>
<dbReference type="GO" id="GO:0005840">
    <property type="term" value="C:ribosome"/>
    <property type="evidence" value="ECO:0007669"/>
    <property type="project" value="UniProtKB-KW"/>
</dbReference>
<sequence length="437" mass="50118">MLSSLRICQRGLVHMAGQISRRNFMSGHFRCQDVWSKRLSSPILQKVNVNDLFVQLDGRLDDSGSITAVDVDIFANAIVSGDHLDELDDIVHRFRLGTGSHQTLPTTHHAVVRAYLDFGDSSDLLRILDDRLNYGIFPDNYLNILLLDHFIKNGDFTSAAKIASMRMLQEDFDCMLANYMSLYACHKYLLNPGEWAPPAEPVKEDDEEIRVRVAYIRNPFFDDHFDLREPNALVGKTLHYTSRALGDSIGKNYRALGLILHKKWNEAENFTSAALKENARFNSSIIGLMDNFVGSLPEEEQKALDSVKKVITAARESSIKGDLLAEVTDQIKGLVKTEEKKMIDQQTQAYSDWETLRENVLKFELEEFNKKKRLEEVEKKKKELEEEEQEIFFFDNEDAIDLEIEKKRARLPKSKPKSVISIDYVPPEITVKKSWVE</sequence>
<keyword evidence="3" id="KW-0687">Ribonucleoprotein</keyword>
<proteinExistence type="predicted"/>
<dbReference type="PANTHER" id="PTHR21393">
    <property type="entry name" value="MITOCHONDRIAL 28S RIBOSOMAL PROTEIN S27"/>
    <property type="match status" value="1"/>
</dbReference>
<evidence type="ECO:0000256" key="2">
    <source>
        <dbReference type="SAM" id="Coils"/>
    </source>
</evidence>
<dbReference type="InterPro" id="IPR019266">
    <property type="entry name" value="Ribosomal_mS27"/>
</dbReference>
<dbReference type="Proteomes" id="UP001307889">
    <property type="component" value="Chromosome 13"/>
</dbReference>
<reference evidence="3 4" key="1">
    <citation type="submission" date="2023-09" db="EMBL/GenBank/DDBJ databases">
        <title>Nesidiocoris tenuis whole genome shotgun sequence.</title>
        <authorList>
            <person name="Shibata T."/>
            <person name="Shimoda M."/>
            <person name="Kobayashi T."/>
            <person name="Uehara T."/>
        </authorList>
    </citation>
    <scope>NUCLEOTIDE SEQUENCE [LARGE SCALE GENOMIC DNA]</scope>
    <source>
        <strain evidence="3 4">Japan</strain>
    </source>
</reference>
<dbReference type="PANTHER" id="PTHR21393:SF0">
    <property type="entry name" value="SMALL RIBOSOMAL SUBUNIT PROTEIN MS27"/>
    <property type="match status" value="1"/>
</dbReference>